<keyword evidence="3" id="KW-1185">Reference proteome</keyword>
<dbReference type="EMBL" id="QGMZ01000037">
    <property type="protein sequence ID" value="PWR71117.1"/>
    <property type="molecule type" value="Genomic_DNA"/>
</dbReference>
<comment type="caution">
    <text evidence="2">The sequence shown here is derived from an EMBL/GenBank/DDBJ whole genome shotgun (WGS) entry which is preliminary data.</text>
</comment>
<organism evidence="2 3">
    <name type="scientific">Methanospirillum stamsii</name>
    <dbReference type="NCBI Taxonomy" id="1277351"/>
    <lineage>
        <taxon>Archaea</taxon>
        <taxon>Methanobacteriati</taxon>
        <taxon>Methanobacteriota</taxon>
        <taxon>Stenosarchaea group</taxon>
        <taxon>Methanomicrobia</taxon>
        <taxon>Methanomicrobiales</taxon>
        <taxon>Methanospirillaceae</taxon>
        <taxon>Methanospirillum</taxon>
    </lineage>
</organism>
<evidence type="ECO:0000313" key="2">
    <source>
        <dbReference type="EMBL" id="PWR71117.1"/>
    </source>
</evidence>
<dbReference type="PANTHER" id="PTHR31272:SF9">
    <property type="entry name" value="BLL1027 PROTEIN"/>
    <property type="match status" value="1"/>
</dbReference>
<dbReference type="InterPro" id="IPR036249">
    <property type="entry name" value="Thioredoxin-like_sf"/>
</dbReference>
<evidence type="ECO:0000256" key="1">
    <source>
        <dbReference type="SAM" id="Phobius"/>
    </source>
</evidence>
<reference evidence="2 3" key="1">
    <citation type="submission" date="2018-05" db="EMBL/GenBank/DDBJ databases">
        <title>Draft genome of Methanospirillum stamsii Pt1.</title>
        <authorList>
            <person name="Dueholm M.S."/>
            <person name="Nielsen P.H."/>
            <person name="Bakmann L.F."/>
            <person name="Otzen D.E."/>
        </authorList>
    </citation>
    <scope>NUCLEOTIDE SEQUENCE [LARGE SCALE GENOMIC DNA]</scope>
    <source>
        <strain evidence="2 3">Pt1</strain>
    </source>
</reference>
<feature type="transmembrane region" description="Helical" evidence="1">
    <location>
        <begin position="224"/>
        <end position="243"/>
    </location>
</feature>
<feature type="transmembrane region" description="Helical" evidence="1">
    <location>
        <begin position="193"/>
        <end position="218"/>
    </location>
</feature>
<dbReference type="RefSeq" id="WP_109941761.1">
    <property type="nucleotide sequence ID" value="NZ_CP176366.1"/>
</dbReference>
<dbReference type="PANTHER" id="PTHR31272">
    <property type="entry name" value="CYTOCHROME C-TYPE BIOGENESIS PROTEIN HI_1454-RELATED"/>
    <property type="match status" value="1"/>
</dbReference>
<feature type="transmembrane region" description="Helical" evidence="1">
    <location>
        <begin position="311"/>
        <end position="338"/>
    </location>
</feature>
<dbReference type="AlphaFoldDB" id="A0A2V2N4K3"/>
<evidence type="ECO:0000313" key="3">
    <source>
        <dbReference type="Proteomes" id="UP000245934"/>
    </source>
</evidence>
<keyword evidence="1" id="KW-0472">Membrane</keyword>
<name>A0A2V2N4K3_9EURY</name>
<accession>A0A2V2N4K3</accession>
<dbReference type="Proteomes" id="UP000245934">
    <property type="component" value="Unassembled WGS sequence"/>
</dbReference>
<proteinExistence type="predicted"/>
<dbReference type="Gene3D" id="3.40.30.10">
    <property type="entry name" value="Glutaredoxin"/>
    <property type="match status" value="1"/>
</dbReference>
<keyword evidence="1" id="KW-0812">Transmembrane</keyword>
<dbReference type="InterPro" id="IPR051790">
    <property type="entry name" value="Cytochrome_c-biogenesis_DsbD"/>
</dbReference>
<protein>
    <recommendedName>
        <fullName evidence="4">Cytochrome C biogenesis protein transmembrane domain-containing protein</fullName>
    </recommendedName>
</protein>
<feature type="transmembrane region" description="Helical" evidence="1">
    <location>
        <begin position="271"/>
        <end position="299"/>
    </location>
</feature>
<feature type="transmembrane region" description="Helical" evidence="1">
    <location>
        <begin position="157"/>
        <end position="181"/>
    </location>
</feature>
<sequence>MIISDRFSHRKISYSAILFFAFLLLVTGVTAVDPVNSSANTPDPTAIHFFYTPLCSSCHKVMPYIEEYGTAHPDILIQYHNIGDNQDDILLFESFRKMHPKEKLFVPVVFIGDEVLIGEDVIFSDFEQKVQEFQVQGNDALIPDITASTETITVNPMILLLAALGEGFNPCGLLVLALLLVSLMAVDSRKTILLVGSAYIIAFFLIRVLSGFAIFSVIQIPGVAQIFLIAAGIIAIIAGLFQIKDGFVKNPKALFSIPQSKKSSISKYLKIASVPAGFIVGALTGLYGMACTVGIYISILGMIYQDFSSGIIYLLAYNVVVVLPLLAILLLVLFGLSPEKLNSWRDERKGLLRIAIGVIMLVMGIIILVQVFL</sequence>
<keyword evidence="1" id="KW-1133">Transmembrane helix</keyword>
<gene>
    <name evidence="2" type="ORF">DLD82_14065</name>
</gene>
<feature type="transmembrane region" description="Helical" evidence="1">
    <location>
        <begin position="350"/>
        <end position="372"/>
    </location>
</feature>
<dbReference type="OrthoDB" id="121818at2157"/>
<dbReference type="SUPFAM" id="SSF52833">
    <property type="entry name" value="Thioredoxin-like"/>
    <property type="match status" value="1"/>
</dbReference>
<evidence type="ECO:0008006" key="4">
    <source>
        <dbReference type="Google" id="ProtNLM"/>
    </source>
</evidence>
<dbReference type="GeneID" id="97611262"/>